<gene>
    <name evidence="7" type="ORF">MUO15_08200</name>
</gene>
<dbReference type="Gene3D" id="3.40.50.2300">
    <property type="match status" value="1"/>
</dbReference>
<dbReference type="EC" id="3.1.3.48" evidence="2"/>
<comment type="similarity">
    <text evidence="1">Belongs to the low molecular weight phosphotyrosine protein phosphatase family.</text>
</comment>
<evidence type="ECO:0000256" key="3">
    <source>
        <dbReference type="ARBA" id="ARBA00022801"/>
    </source>
</evidence>
<dbReference type="InterPro" id="IPR017867">
    <property type="entry name" value="Tyr_phospatase_low_mol_wt"/>
</dbReference>
<dbReference type="SUPFAM" id="SSF52788">
    <property type="entry name" value="Phosphotyrosine protein phosphatases I"/>
    <property type="match status" value="1"/>
</dbReference>
<dbReference type="Proteomes" id="UP000830326">
    <property type="component" value="Chromosome"/>
</dbReference>
<dbReference type="CDD" id="cd16343">
    <property type="entry name" value="LMWPTP"/>
    <property type="match status" value="1"/>
</dbReference>
<dbReference type="PANTHER" id="PTHR11717">
    <property type="entry name" value="LOW MOLECULAR WEIGHT PROTEIN TYROSINE PHOSPHATASE"/>
    <property type="match status" value="1"/>
</dbReference>
<keyword evidence="3" id="KW-0378">Hydrolase</keyword>
<evidence type="ECO:0000256" key="2">
    <source>
        <dbReference type="ARBA" id="ARBA00013064"/>
    </source>
</evidence>
<dbReference type="EMBL" id="CP095075">
    <property type="protein sequence ID" value="UOR13424.1"/>
    <property type="molecule type" value="Genomic_DNA"/>
</dbReference>
<evidence type="ECO:0000256" key="4">
    <source>
        <dbReference type="ARBA" id="ARBA00022912"/>
    </source>
</evidence>
<sequence length="159" mass="18121">MLKVLFVCLGNICRSPMAEAIFRDLIKKEGLSDHISVDSAGIGHWHVGTDPHEGTRAILEQNKISFEGMLARQVESSDWDRFDYIIAMDQKNLQDLQAIRKKNGVTVKMLMDYASNPDETDVPDPYFTGNFDQVYQLVMEGCIGLLNEIKQNHKFKEEL</sequence>
<evidence type="ECO:0000256" key="1">
    <source>
        <dbReference type="ARBA" id="ARBA00011063"/>
    </source>
</evidence>
<accession>A0ABY4HFA2</accession>
<evidence type="ECO:0000259" key="6">
    <source>
        <dbReference type="SMART" id="SM00226"/>
    </source>
</evidence>
<dbReference type="InterPro" id="IPR036196">
    <property type="entry name" value="Ptyr_pPase_sf"/>
</dbReference>
<evidence type="ECO:0000313" key="8">
    <source>
        <dbReference type="Proteomes" id="UP000830326"/>
    </source>
</evidence>
<keyword evidence="4" id="KW-0904">Protein phosphatase</keyword>
<organism evidence="7 8">
    <name type="scientific">Halobacillus amylolyticus</name>
    <dbReference type="NCBI Taxonomy" id="2932259"/>
    <lineage>
        <taxon>Bacteria</taxon>
        <taxon>Bacillati</taxon>
        <taxon>Bacillota</taxon>
        <taxon>Bacilli</taxon>
        <taxon>Bacillales</taxon>
        <taxon>Bacillaceae</taxon>
        <taxon>Halobacillus</taxon>
    </lineage>
</organism>
<dbReference type="SMART" id="SM00226">
    <property type="entry name" value="LMWPc"/>
    <property type="match status" value="1"/>
</dbReference>
<dbReference type="PRINTS" id="PR00719">
    <property type="entry name" value="LMWPTPASE"/>
</dbReference>
<reference evidence="7" key="1">
    <citation type="submission" date="2022-04" db="EMBL/GenBank/DDBJ databases">
        <title>Halobacillus sp. isolated from saltern.</title>
        <authorList>
            <person name="Won M."/>
            <person name="Lee C.-M."/>
            <person name="Woen H.-Y."/>
            <person name="Kwon S.-W."/>
        </authorList>
    </citation>
    <scope>NUCLEOTIDE SEQUENCE</scope>
    <source>
        <strain evidence="7">SSHM10-5</strain>
    </source>
</reference>
<dbReference type="PANTHER" id="PTHR11717:SF7">
    <property type="entry name" value="LOW MOLECULAR WEIGHT PHOSPHOTYROSINE PROTEIN PHOSPHATASE"/>
    <property type="match status" value="1"/>
</dbReference>
<comment type="catalytic activity">
    <reaction evidence="5">
        <text>O-phospho-L-tyrosyl-[protein] + H2O = L-tyrosyl-[protein] + phosphate</text>
        <dbReference type="Rhea" id="RHEA:10684"/>
        <dbReference type="Rhea" id="RHEA-COMP:10136"/>
        <dbReference type="Rhea" id="RHEA-COMP:20101"/>
        <dbReference type="ChEBI" id="CHEBI:15377"/>
        <dbReference type="ChEBI" id="CHEBI:43474"/>
        <dbReference type="ChEBI" id="CHEBI:46858"/>
        <dbReference type="ChEBI" id="CHEBI:61978"/>
        <dbReference type="EC" id="3.1.3.48"/>
    </reaction>
</comment>
<evidence type="ECO:0000313" key="7">
    <source>
        <dbReference type="EMBL" id="UOR13424.1"/>
    </source>
</evidence>
<dbReference type="Pfam" id="PF01451">
    <property type="entry name" value="LMWPc"/>
    <property type="match status" value="1"/>
</dbReference>
<evidence type="ECO:0000256" key="5">
    <source>
        <dbReference type="ARBA" id="ARBA00051722"/>
    </source>
</evidence>
<dbReference type="RefSeq" id="WP_245035064.1">
    <property type="nucleotide sequence ID" value="NZ_CP095075.1"/>
</dbReference>
<proteinExistence type="inferred from homology"/>
<keyword evidence="8" id="KW-1185">Reference proteome</keyword>
<dbReference type="InterPro" id="IPR050438">
    <property type="entry name" value="LMW_PTPase"/>
</dbReference>
<protein>
    <recommendedName>
        <fullName evidence="2">protein-tyrosine-phosphatase</fullName>
        <ecNumber evidence="2">3.1.3.48</ecNumber>
    </recommendedName>
</protein>
<dbReference type="InterPro" id="IPR023485">
    <property type="entry name" value="Ptyr_pPase"/>
</dbReference>
<name>A0ABY4HFA2_9BACI</name>
<feature type="domain" description="Phosphotyrosine protein phosphatase I" evidence="6">
    <location>
        <begin position="2"/>
        <end position="148"/>
    </location>
</feature>